<dbReference type="EMBL" id="DRXH01000048">
    <property type="protein sequence ID" value="HHM43926.1"/>
    <property type="molecule type" value="Genomic_DNA"/>
</dbReference>
<dbReference type="GO" id="GO:1990904">
    <property type="term" value="C:ribonucleoprotein complex"/>
    <property type="evidence" value="ECO:0007669"/>
    <property type="project" value="UniProtKB-KW"/>
</dbReference>
<feature type="region of interest" description="Disordered" evidence="8">
    <location>
        <begin position="90"/>
        <end position="114"/>
    </location>
</feature>
<dbReference type="GO" id="GO:0003735">
    <property type="term" value="F:structural constituent of ribosome"/>
    <property type="evidence" value="ECO:0007669"/>
    <property type="project" value="InterPro"/>
</dbReference>
<name>A0A7J3VTH9_CALS0</name>
<dbReference type="GO" id="GO:0006412">
    <property type="term" value="P:translation"/>
    <property type="evidence" value="ECO:0007669"/>
    <property type="project" value="InterPro"/>
</dbReference>
<dbReference type="AlphaFoldDB" id="A0A7J3VTH9"/>
<keyword evidence="4 9" id="KW-0689">Ribosomal protein</keyword>
<keyword evidence="5" id="KW-0687">Ribonucleoprotein</keyword>
<proteinExistence type="inferred from homology"/>
<evidence type="ECO:0000256" key="6">
    <source>
        <dbReference type="ARBA" id="ARBA00035462"/>
    </source>
</evidence>
<dbReference type="Pfam" id="PF00573">
    <property type="entry name" value="Ribosomal_L4"/>
    <property type="match status" value="1"/>
</dbReference>
<dbReference type="GO" id="GO:0005840">
    <property type="term" value="C:ribosome"/>
    <property type="evidence" value="ECO:0007669"/>
    <property type="project" value="UniProtKB-KW"/>
</dbReference>
<dbReference type="InterPro" id="IPR002136">
    <property type="entry name" value="Ribosomal_uL4"/>
</dbReference>
<dbReference type="Gene3D" id="3.40.1370.10">
    <property type="match status" value="1"/>
</dbReference>
<evidence type="ECO:0000256" key="7">
    <source>
        <dbReference type="NCBIfam" id="TIGR03672"/>
    </source>
</evidence>
<dbReference type="PANTHER" id="PTHR19431">
    <property type="entry name" value="60S RIBOSOMAL PROTEIN L4"/>
    <property type="match status" value="1"/>
</dbReference>
<dbReference type="GO" id="GO:0019843">
    <property type="term" value="F:rRNA binding"/>
    <property type="evidence" value="ECO:0007669"/>
    <property type="project" value="UniProtKB-KW"/>
</dbReference>
<reference evidence="9" key="1">
    <citation type="journal article" date="2020" name="mSystems">
        <title>Genome- and Community-Level Interaction Insights into Carbon Utilization and Element Cycling Functions of Hydrothermarchaeota in Hydrothermal Sediment.</title>
        <authorList>
            <person name="Zhou Z."/>
            <person name="Liu Y."/>
            <person name="Xu W."/>
            <person name="Pan J."/>
            <person name="Luo Z.H."/>
            <person name="Li M."/>
        </authorList>
    </citation>
    <scope>NUCLEOTIDE SEQUENCE [LARGE SCALE GENOMIC DNA]</scope>
    <source>
        <strain evidence="9">SpSt-1074</strain>
    </source>
</reference>
<dbReference type="InterPro" id="IPR045240">
    <property type="entry name" value="Ribosomal_uL4_euk/arch"/>
</dbReference>
<evidence type="ECO:0000256" key="1">
    <source>
        <dbReference type="ARBA" id="ARBA00010528"/>
    </source>
</evidence>
<dbReference type="SUPFAM" id="SSF52166">
    <property type="entry name" value="Ribosomal protein L4"/>
    <property type="match status" value="1"/>
</dbReference>
<evidence type="ECO:0000256" key="4">
    <source>
        <dbReference type="ARBA" id="ARBA00022980"/>
    </source>
</evidence>
<sequence length="272" mass="29473">MDFTASLLVQKPRTLEVPVYQADGSRNGAASLPKAFTAPMREDLVRRAFVHLATHRLQPKGASKISGHKHSVESWGPGFGMARISRIRGRGTPKYGSGGMVPSAVGGRPTHPPVPEKRIHKALNKKELRSALLSALAFTTSNEKVRERGHRVPADTPLPIVVDDAVEDVGKTREAKAFLTRLGLGEELERCGVVKTRPGKGKMRGRRYKRRRGPLLVVSKKCALAKAAESIEGVDVVEARNLSVLDLAPGGHPGRLAIFTKSALNVLGERLE</sequence>
<gene>
    <name evidence="9" type="ORF">ENM31_01325</name>
</gene>
<accession>A0A7J3VTH9</accession>
<protein>
    <recommendedName>
        <fullName evidence="6 7">50S ribosomal protein L4</fullName>
    </recommendedName>
</protein>
<evidence type="ECO:0000256" key="5">
    <source>
        <dbReference type="ARBA" id="ARBA00023274"/>
    </source>
</evidence>
<keyword evidence="2" id="KW-0699">rRNA-binding</keyword>
<evidence type="ECO:0000256" key="8">
    <source>
        <dbReference type="SAM" id="MobiDB-lite"/>
    </source>
</evidence>
<comment type="caution">
    <text evidence="9">The sequence shown here is derived from an EMBL/GenBank/DDBJ whole genome shotgun (WGS) entry which is preliminary data.</text>
</comment>
<evidence type="ECO:0000313" key="9">
    <source>
        <dbReference type="EMBL" id="HHM43926.1"/>
    </source>
</evidence>
<evidence type="ECO:0000256" key="3">
    <source>
        <dbReference type="ARBA" id="ARBA00022884"/>
    </source>
</evidence>
<evidence type="ECO:0000256" key="2">
    <source>
        <dbReference type="ARBA" id="ARBA00022730"/>
    </source>
</evidence>
<dbReference type="InterPro" id="IPR023574">
    <property type="entry name" value="Ribosomal_uL4_dom_sf"/>
</dbReference>
<dbReference type="InterPro" id="IPR019970">
    <property type="entry name" value="Ribosomall_uL4-arc"/>
</dbReference>
<dbReference type="NCBIfam" id="TIGR03672">
    <property type="entry name" value="rpl4p_arch"/>
    <property type="match status" value="1"/>
</dbReference>
<organism evidence="9">
    <name type="scientific">Caldiarchaeum subterraneum</name>
    <dbReference type="NCBI Taxonomy" id="311458"/>
    <lineage>
        <taxon>Archaea</taxon>
        <taxon>Nitrososphaerota</taxon>
        <taxon>Candidatus Caldarchaeales</taxon>
        <taxon>Candidatus Caldarchaeaceae</taxon>
        <taxon>Candidatus Caldarchaeum</taxon>
    </lineage>
</organism>
<keyword evidence="3" id="KW-0694">RNA-binding</keyword>
<comment type="similarity">
    <text evidence="1">Belongs to the universal ribosomal protein uL4 family.</text>
</comment>